<reference evidence="2" key="1">
    <citation type="journal article" date="2017" name="Nat. Commun.">
        <title>The North American bullfrog draft genome provides insight into hormonal regulation of long noncoding RNA.</title>
        <authorList>
            <person name="Hammond S.A."/>
            <person name="Warren R.L."/>
            <person name="Vandervalk B.P."/>
            <person name="Kucuk E."/>
            <person name="Khan H."/>
            <person name="Gibb E.A."/>
            <person name="Pandoh P."/>
            <person name="Kirk H."/>
            <person name="Zhao Y."/>
            <person name="Jones M."/>
            <person name="Mungall A.J."/>
            <person name="Coope R."/>
            <person name="Pleasance S."/>
            <person name="Moore R.A."/>
            <person name="Holt R.A."/>
            <person name="Round J.M."/>
            <person name="Ohora S."/>
            <person name="Walle B.V."/>
            <person name="Veldhoen N."/>
            <person name="Helbing C.C."/>
            <person name="Birol I."/>
        </authorList>
    </citation>
    <scope>NUCLEOTIDE SEQUENCE [LARGE SCALE GENOMIC DNA]</scope>
</reference>
<dbReference type="AlphaFoldDB" id="A0A2G9QD17"/>
<sequence length="97" mass="11095">MSRVKEDEDYWNTSKCKAFTFDDPDEDGLSQLKESKRAVNSLKAFVDEDDEDWERVTWSGEPVGSEYPSVKVIQLKRMKYFCFCVQGVAPSISVSKG</sequence>
<dbReference type="EMBL" id="KZ030412">
    <property type="protein sequence ID" value="PIO13500.1"/>
    <property type="molecule type" value="Genomic_DNA"/>
</dbReference>
<accession>A0A2G9QD17</accession>
<evidence type="ECO:0000313" key="2">
    <source>
        <dbReference type="Proteomes" id="UP000228934"/>
    </source>
</evidence>
<dbReference type="Proteomes" id="UP000228934">
    <property type="component" value="Unassembled WGS sequence"/>
</dbReference>
<evidence type="ECO:0000313" key="1">
    <source>
        <dbReference type="EMBL" id="PIO13500.1"/>
    </source>
</evidence>
<organism evidence="1 2">
    <name type="scientific">Aquarana catesbeiana</name>
    <name type="common">American bullfrog</name>
    <name type="synonym">Rana catesbeiana</name>
    <dbReference type="NCBI Taxonomy" id="8400"/>
    <lineage>
        <taxon>Eukaryota</taxon>
        <taxon>Metazoa</taxon>
        <taxon>Chordata</taxon>
        <taxon>Craniata</taxon>
        <taxon>Vertebrata</taxon>
        <taxon>Euteleostomi</taxon>
        <taxon>Amphibia</taxon>
        <taxon>Batrachia</taxon>
        <taxon>Anura</taxon>
        <taxon>Neobatrachia</taxon>
        <taxon>Ranoidea</taxon>
        <taxon>Ranidae</taxon>
        <taxon>Aquarana</taxon>
    </lineage>
</organism>
<name>A0A2G9QD17_AQUCT</name>
<proteinExistence type="predicted"/>
<gene>
    <name evidence="1" type="ORF">AB205_0112780</name>
</gene>
<dbReference type="OrthoDB" id="8939430at2759"/>
<protein>
    <submittedName>
        <fullName evidence="1">Uncharacterized protein</fullName>
    </submittedName>
</protein>
<keyword evidence="2" id="KW-1185">Reference proteome</keyword>